<dbReference type="CDD" id="cd06581">
    <property type="entry name" value="TM_PBP1_LivM_like"/>
    <property type="match status" value="1"/>
</dbReference>
<dbReference type="EMBL" id="UINC01074818">
    <property type="protein sequence ID" value="SVC12390.1"/>
    <property type="molecule type" value="Genomic_DNA"/>
</dbReference>
<reference evidence="7" key="1">
    <citation type="submission" date="2018-05" db="EMBL/GenBank/DDBJ databases">
        <authorList>
            <person name="Lanie J.A."/>
            <person name="Ng W.-L."/>
            <person name="Kazmierczak K.M."/>
            <person name="Andrzejewski T.M."/>
            <person name="Davidsen T.M."/>
            <person name="Wayne K.J."/>
            <person name="Tettelin H."/>
            <person name="Glass J.I."/>
            <person name="Rusch D."/>
            <person name="Podicherti R."/>
            <person name="Tsui H.-C.T."/>
            <person name="Winkler M.E."/>
        </authorList>
    </citation>
    <scope>NUCLEOTIDE SEQUENCE</scope>
</reference>
<dbReference type="PANTHER" id="PTHR30482:SF10">
    <property type="entry name" value="HIGH-AFFINITY BRANCHED-CHAIN AMINO ACID TRANSPORT PROTEIN BRAE"/>
    <property type="match status" value="1"/>
</dbReference>
<evidence type="ECO:0000256" key="5">
    <source>
        <dbReference type="ARBA" id="ARBA00023136"/>
    </source>
</evidence>
<dbReference type="PANTHER" id="PTHR30482">
    <property type="entry name" value="HIGH-AFFINITY BRANCHED-CHAIN AMINO ACID TRANSPORT SYSTEM PERMEASE"/>
    <property type="match status" value="1"/>
</dbReference>
<evidence type="ECO:0008006" key="8">
    <source>
        <dbReference type="Google" id="ProtNLM"/>
    </source>
</evidence>
<dbReference type="AlphaFoldDB" id="A0A382JJT8"/>
<keyword evidence="3 6" id="KW-0812">Transmembrane</keyword>
<gene>
    <name evidence="7" type="ORF">METZ01_LOCUS265244</name>
</gene>
<protein>
    <recommendedName>
        <fullName evidence="8">Branched-chain amino acid ABC transporter permease</fullName>
    </recommendedName>
</protein>
<name>A0A382JJT8_9ZZZZ</name>
<evidence type="ECO:0000256" key="3">
    <source>
        <dbReference type="ARBA" id="ARBA00022692"/>
    </source>
</evidence>
<keyword evidence="4 6" id="KW-1133">Transmembrane helix</keyword>
<sequence>MTAASGQLNLGGAGFQAIGAYVAGVCSNSLGFPIFFSVIGAVLGAGLIGFLISFPVLRTRGVYMVLATFAFALVVSGIILNTDFLGGATGMVVTAYIPVEVLILATLLTILLVFWLMASRIGLVMRAVHDDDVVSEIMGVNVRGVQVFAFTLGGALAGLSGALYAHHYSFIEAQYFSALLSIFVLLFVLIGGTQTAWGPLFGASFFTLVPEVLRLGDTEWRYVIF</sequence>
<feature type="non-terminal residue" evidence="7">
    <location>
        <position position="225"/>
    </location>
</feature>
<evidence type="ECO:0000256" key="1">
    <source>
        <dbReference type="ARBA" id="ARBA00004651"/>
    </source>
</evidence>
<feature type="transmembrane region" description="Helical" evidence="6">
    <location>
        <begin position="92"/>
        <end position="116"/>
    </location>
</feature>
<accession>A0A382JJT8</accession>
<dbReference type="InterPro" id="IPR001851">
    <property type="entry name" value="ABC_transp_permease"/>
</dbReference>
<dbReference type="GO" id="GO:0005886">
    <property type="term" value="C:plasma membrane"/>
    <property type="evidence" value="ECO:0007669"/>
    <property type="project" value="UniProtKB-SubCell"/>
</dbReference>
<feature type="transmembrane region" description="Helical" evidence="6">
    <location>
        <begin position="173"/>
        <end position="192"/>
    </location>
</feature>
<dbReference type="Pfam" id="PF02653">
    <property type="entry name" value="BPD_transp_2"/>
    <property type="match status" value="1"/>
</dbReference>
<keyword evidence="2" id="KW-1003">Cell membrane</keyword>
<proteinExistence type="predicted"/>
<evidence type="ECO:0000256" key="4">
    <source>
        <dbReference type="ARBA" id="ARBA00022989"/>
    </source>
</evidence>
<feature type="transmembrane region" description="Helical" evidence="6">
    <location>
        <begin position="34"/>
        <end position="54"/>
    </location>
</feature>
<dbReference type="InterPro" id="IPR043428">
    <property type="entry name" value="LivM-like"/>
</dbReference>
<feature type="transmembrane region" description="Helical" evidence="6">
    <location>
        <begin position="61"/>
        <end position="80"/>
    </location>
</feature>
<comment type="subcellular location">
    <subcellularLocation>
        <location evidence="1">Cell membrane</location>
        <topology evidence="1">Multi-pass membrane protein</topology>
    </subcellularLocation>
</comment>
<organism evidence="7">
    <name type="scientific">marine metagenome</name>
    <dbReference type="NCBI Taxonomy" id="408172"/>
    <lineage>
        <taxon>unclassified sequences</taxon>
        <taxon>metagenomes</taxon>
        <taxon>ecological metagenomes</taxon>
    </lineage>
</organism>
<dbReference type="GO" id="GO:0015658">
    <property type="term" value="F:branched-chain amino acid transmembrane transporter activity"/>
    <property type="evidence" value="ECO:0007669"/>
    <property type="project" value="InterPro"/>
</dbReference>
<evidence type="ECO:0000256" key="6">
    <source>
        <dbReference type="SAM" id="Phobius"/>
    </source>
</evidence>
<evidence type="ECO:0000313" key="7">
    <source>
        <dbReference type="EMBL" id="SVC12390.1"/>
    </source>
</evidence>
<keyword evidence="5 6" id="KW-0472">Membrane</keyword>
<evidence type="ECO:0000256" key="2">
    <source>
        <dbReference type="ARBA" id="ARBA00022475"/>
    </source>
</evidence>